<evidence type="ECO:0000256" key="2">
    <source>
        <dbReference type="PROSITE-ProRule" id="PRU00703"/>
    </source>
</evidence>
<evidence type="ECO:0000259" key="6">
    <source>
        <dbReference type="PROSITE" id="PS50887"/>
    </source>
</evidence>
<evidence type="ECO:0000259" key="4">
    <source>
        <dbReference type="PROSITE" id="PS50113"/>
    </source>
</evidence>
<dbReference type="PROSITE" id="PS50112">
    <property type="entry name" value="PAS"/>
    <property type="match status" value="1"/>
</dbReference>
<evidence type="ECO:0000259" key="5">
    <source>
        <dbReference type="PROSITE" id="PS50883"/>
    </source>
</evidence>
<feature type="domain" description="PAS" evidence="3">
    <location>
        <begin position="286"/>
        <end position="324"/>
    </location>
</feature>
<dbReference type="InterPro" id="IPR000644">
    <property type="entry name" value="CBS_dom"/>
</dbReference>
<dbReference type="InterPro" id="IPR035965">
    <property type="entry name" value="PAS-like_dom_sf"/>
</dbReference>
<evidence type="ECO:0000313" key="8">
    <source>
        <dbReference type="EMBL" id="REL27309.1"/>
    </source>
</evidence>
<dbReference type="CDD" id="cd00130">
    <property type="entry name" value="PAS"/>
    <property type="match status" value="1"/>
</dbReference>
<name>A0A3E0TRW7_9GAMM</name>
<evidence type="ECO:0000313" key="9">
    <source>
        <dbReference type="Proteomes" id="UP000256478"/>
    </source>
</evidence>
<dbReference type="SMART" id="SM00086">
    <property type="entry name" value="PAC"/>
    <property type="match status" value="1"/>
</dbReference>
<proteinExistence type="predicted"/>
<dbReference type="NCBIfam" id="TIGR00229">
    <property type="entry name" value="sensory_box"/>
    <property type="match status" value="1"/>
</dbReference>
<dbReference type="InterPro" id="IPR029787">
    <property type="entry name" value="Nucleotide_cyclase"/>
</dbReference>
<dbReference type="SUPFAM" id="SSF55073">
    <property type="entry name" value="Nucleotide cyclase"/>
    <property type="match status" value="1"/>
</dbReference>
<feature type="domain" description="CBS" evidence="7">
    <location>
        <begin position="77"/>
        <end position="133"/>
    </location>
</feature>
<feature type="domain" description="CBS" evidence="7">
    <location>
        <begin position="205"/>
        <end position="265"/>
    </location>
</feature>
<dbReference type="OrthoDB" id="9799509at2"/>
<dbReference type="Pfam" id="PF00563">
    <property type="entry name" value="EAL"/>
    <property type="match status" value="1"/>
</dbReference>
<dbReference type="Proteomes" id="UP000256478">
    <property type="component" value="Unassembled WGS sequence"/>
</dbReference>
<dbReference type="CDD" id="cd01949">
    <property type="entry name" value="GGDEF"/>
    <property type="match status" value="1"/>
</dbReference>
<dbReference type="CDD" id="cd01948">
    <property type="entry name" value="EAL"/>
    <property type="match status" value="1"/>
</dbReference>
<dbReference type="PROSITE" id="PS50113">
    <property type="entry name" value="PAC"/>
    <property type="match status" value="1"/>
</dbReference>
<dbReference type="SMART" id="SM00091">
    <property type="entry name" value="PAS"/>
    <property type="match status" value="1"/>
</dbReference>
<dbReference type="PANTHER" id="PTHR44757:SF2">
    <property type="entry name" value="BIOFILM ARCHITECTURE MAINTENANCE PROTEIN MBAA"/>
    <property type="match status" value="1"/>
</dbReference>
<dbReference type="Pfam" id="PF00990">
    <property type="entry name" value="GGDEF"/>
    <property type="match status" value="1"/>
</dbReference>
<feature type="domain" description="EAL" evidence="5">
    <location>
        <begin position="579"/>
        <end position="832"/>
    </location>
</feature>
<dbReference type="SMART" id="SM00116">
    <property type="entry name" value="CBS"/>
    <property type="match status" value="3"/>
</dbReference>
<dbReference type="SUPFAM" id="SSF54631">
    <property type="entry name" value="CBS-domain pair"/>
    <property type="match status" value="2"/>
</dbReference>
<sequence>MNQQKLIRAIDIVQKDILWCDPKASINQAATLVKEHQTSSILIKQGEKVLGIWTEADCTKLDFNQPELFQQPIERFMSSPVISVDANTSLQEVILAFHRHKIRHLLVTENDDKAIGIISQSDVIKRQRIEHYLQLRKVKQSYNPRIHLLTEQDSLSDVVQAMANNKHSSVIIQHTETGDYGIITERDLLKVLAKGINEKPLWDIAASPLISINVEQSLLEGYLTLQRFRIRHLGVVNNQGKILGVLSQQNILSDIEHSYFQQLEEIIHERDHALNASQKHLFLAQKVIESSLDAIMISDQSGTIISVNPAFTSVTGYKPREVIGGNANILNSGRHDQAFYQQMWGKLNTEGKWQGEIWNKRKNGEIFPEWLTIVKIGDDLNGEVFYTGIFSDITERKLNEARIKSLAFYDELTKLPNRRLFSDRLDIAISTAHRNKQLAAILFIDLDRFKQINDTLGHDVGDELLVSAAKRISNSIKEGDTVSRFGGDEFVILLTEMHCMEDIEGVINRIYRQFNEAFYLDGKETYVTCSIGASIYPFNGTTAEELLKQADIAMYQTKQQGRNGYAFYQRQMHESLNNKLQLQNKLRVALKDEEFELSYQPQIDSESGKIVAVETLLRWYQRELGAISPADFIPLAEELGIIVDIERWVLTQACIQRKTWLEQQQDIGRIAVNVSAIHFNNNLLQSILSALEISELPAKYLEIEVTESCFIENIDEAKQKLQEIKALGVTVALDDFGTGYSSLSYLTKLSIDTLKIDASFIQKTPENPRDCQLVKTIINMAQSLSMNIVAEGVENKAQQGFLSNNQCNTHQGYYYLRPTNADHLFDTCDQQTGVISLNADSAKMQGFDKMRAKKSPQVDTQTKNAANTNSMNIRPIIKEH</sequence>
<dbReference type="NCBIfam" id="TIGR00254">
    <property type="entry name" value="GGDEF"/>
    <property type="match status" value="1"/>
</dbReference>
<dbReference type="SMART" id="SM00267">
    <property type="entry name" value="GGDEF"/>
    <property type="match status" value="1"/>
</dbReference>
<dbReference type="Gene3D" id="3.10.580.10">
    <property type="entry name" value="CBS-domain"/>
    <property type="match status" value="2"/>
</dbReference>
<dbReference type="PROSITE" id="PS50883">
    <property type="entry name" value="EAL"/>
    <property type="match status" value="1"/>
</dbReference>
<dbReference type="SUPFAM" id="SSF55785">
    <property type="entry name" value="PYP-like sensor domain (PAS domain)"/>
    <property type="match status" value="1"/>
</dbReference>
<feature type="domain" description="CBS" evidence="7">
    <location>
        <begin position="142"/>
        <end position="198"/>
    </location>
</feature>
<dbReference type="Pfam" id="PF00571">
    <property type="entry name" value="CBS"/>
    <property type="match status" value="4"/>
</dbReference>
<feature type="domain" description="GGDEF" evidence="6">
    <location>
        <begin position="437"/>
        <end position="570"/>
    </location>
</feature>
<dbReference type="InterPro" id="IPR000160">
    <property type="entry name" value="GGDEF_dom"/>
</dbReference>
<dbReference type="Gene3D" id="3.30.70.270">
    <property type="match status" value="1"/>
</dbReference>
<dbReference type="InterPro" id="IPR043128">
    <property type="entry name" value="Rev_trsase/Diguanyl_cyclase"/>
</dbReference>
<feature type="domain" description="PAC" evidence="4">
    <location>
        <begin position="353"/>
        <end position="405"/>
    </location>
</feature>
<dbReference type="InterPro" id="IPR001633">
    <property type="entry name" value="EAL_dom"/>
</dbReference>
<dbReference type="InterPro" id="IPR000014">
    <property type="entry name" value="PAS"/>
</dbReference>
<dbReference type="FunFam" id="3.30.70.270:FF:000001">
    <property type="entry name" value="Diguanylate cyclase domain protein"/>
    <property type="match status" value="1"/>
</dbReference>
<dbReference type="PANTHER" id="PTHR44757">
    <property type="entry name" value="DIGUANYLATE CYCLASE DGCP"/>
    <property type="match status" value="1"/>
</dbReference>
<protein>
    <submittedName>
        <fullName evidence="8">EAL domain-containing protein</fullName>
    </submittedName>
</protein>
<dbReference type="InterPro" id="IPR052155">
    <property type="entry name" value="Biofilm_reg_signaling"/>
</dbReference>
<dbReference type="AlphaFoldDB" id="A0A3E0TRW7"/>
<dbReference type="PROSITE" id="PS51371">
    <property type="entry name" value="CBS"/>
    <property type="match status" value="3"/>
</dbReference>
<organism evidence="8 9">
    <name type="scientific">Thalassotalea euphylliae</name>
    <dbReference type="NCBI Taxonomy" id="1655234"/>
    <lineage>
        <taxon>Bacteria</taxon>
        <taxon>Pseudomonadati</taxon>
        <taxon>Pseudomonadota</taxon>
        <taxon>Gammaproteobacteria</taxon>
        <taxon>Alteromonadales</taxon>
        <taxon>Colwelliaceae</taxon>
        <taxon>Thalassotalea</taxon>
    </lineage>
</organism>
<dbReference type="EMBL" id="QUOU01000001">
    <property type="protein sequence ID" value="REL27309.1"/>
    <property type="molecule type" value="Genomic_DNA"/>
</dbReference>
<comment type="cofactor">
    <cofactor evidence="1">
        <name>Mg(2+)</name>
        <dbReference type="ChEBI" id="CHEBI:18420"/>
    </cofactor>
</comment>
<evidence type="ECO:0000259" key="3">
    <source>
        <dbReference type="PROSITE" id="PS50112"/>
    </source>
</evidence>
<dbReference type="InterPro" id="IPR046342">
    <property type="entry name" value="CBS_dom_sf"/>
</dbReference>
<keyword evidence="2" id="KW-0129">CBS domain</keyword>
<dbReference type="PROSITE" id="PS50887">
    <property type="entry name" value="GGDEF"/>
    <property type="match status" value="1"/>
</dbReference>
<dbReference type="SMART" id="SM00052">
    <property type="entry name" value="EAL"/>
    <property type="match status" value="1"/>
</dbReference>
<dbReference type="InterPro" id="IPR001610">
    <property type="entry name" value="PAC"/>
</dbReference>
<comment type="caution">
    <text evidence="8">The sequence shown here is derived from an EMBL/GenBank/DDBJ whole genome shotgun (WGS) entry which is preliminary data.</text>
</comment>
<dbReference type="RefSeq" id="WP_116008393.1">
    <property type="nucleotide sequence ID" value="NZ_QUOU01000001.1"/>
</dbReference>
<dbReference type="Pfam" id="PF13426">
    <property type="entry name" value="PAS_9"/>
    <property type="match status" value="1"/>
</dbReference>
<dbReference type="SUPFAM" id="SSF141868">
    <property type="entry name" value="EAL domain-like"/>
    <property type="match status" value="1"/>
</dbReference>
<accession>A0A3E0TRW7</accession>
<reference evidence="8 9" key="1">
    <citation type="submission" date="2018-08" db="EMBL/GenBank/DDBJ databases">
        <title>Thalassotalea euphylliae genome.</title>
        <authorList>
            <person name="Summers S."/>
            <person name="Rice S.A."/>
            <person name="Freckelton M.L."/>
            <person name="Nedved B.T."/>
            <person name="Hadfield M.G."/>
        </authorList>
    </citation>
    <scope>NUCLEOTIDE SEQUENCE [LARGE SCALE GENOMIC DNA]</scope>
    <source>
        <strain evidence="8 9">H1</strain>
    </source>
</reference>
<dbReference type="Gene3D" id="3.30.450.20">
    <property type="entry name" value="PAS domain"/>
    <property type="match status" value="1"/>
</dbReference>
<evidence type="ECO:0000259" key="7">
    <source>
        <dbReference type="PROSITE" id="PS51371"/>
    </source>
</evidence>
<dbReference type="InterPro" id="IPR035919">
    <property type="entry name" value="EAL_sf"/>
</dbReference>
<gene>
    <name evidence="8" type="ORF">DXX93_12535</name>
</gene>
<dbReference type="InterPro" id="IPR000700">
    <property type="entry name" value="PAS-assoc_C"/>
</dbReference>
<dbReference type="Gene3D" id="3.20.20.450">
    <property type="entry name" value="EAL domain"/>
    <property type="match status" value="1"/>
</dbReference>
<evidence type="ECO:0000256" key="1">
    <source>
        <dbReference type="ARBA" id="ARBA00001946"/>
    </source>
</evidence>
<dbReference type="GO" id="GO:0003824">
    <property type="term" value="F:catalytic activity"/>
    <property type="evidence" value="ECO:0007669"/>
    <property type="project" value="UniProtKB-ARBA"/>
</dbReference>